<gene>
    <name evidence="9" type="ORF">LX97_02161</name>
</gene>
<keyword evidence="3 6" id="KW-0812">Transmembrane</keyword>
<dbReference type="PANTHER" id="PTHR30572:SF18">
    <property type="entry name" value="ABC-TYPE MACROLIDE FAMILY EXPORT SYSTEM PERMEASE COMPONENT 2"/>
    <property type="match status" value="1"/>
</dbReference>
<accession>A0ABX5PX96</accession>
<keyword evidence="2" id="KW-1003">Cell membrane</keyword>
<feature type="transmembrane region" description="Helical" evidence="6">
    <location>
        <begin position="357"/>
        <end position="378"/>
    </location>
</feature>
<feature type="transmembrane region" description="Helical" evidence="6">
    <location>
        <begin position="398"/>
        <end position="419"/>
    </location>
</feature>
<feature type="domain" description="ABC3 transporter permease C-terminal" evidence="7">
    <location>
        <begin position="307"/>
        <end position="422"/>
    </location>
</feature>
<feature type="transmembrane region" description="Helical" evidence="6">
    <location>
        <begin position="690"/>
        <end position="715"/>
    </location>
</feature>
<evidence type="ECO:0000313" key="9">
    <source>
        <dbReference type="EMBL" id="PZX39804.1"/>
    </source>
</evidence>
<feature type="transmembrane region" description="Helical" evidence="6">
    <location>
        <begin position="440"/>
        <end position="464"/>
    </location>
</feature>
<evidence type="ECO:0000256" key="3">
    <source>
        <dbReference type="ARBA" id="ARBA00022692"/>
    </source>
</evidence>
<keyword evidence="10" id="KW-1185">Reference proteome</keyword>
<dbReference type="PANTHER" id="PTHR30572">
    <property type="entry name" value="MEMBRANE COMPONENT OF TRANSPORTER-RELATED"/>
    <property type="match status" value="1"/>
</dbReference>
<evidence type="ECO:0000256" key="1">
    <source>
        <dbReference type="ARBA" id="ARBA00004651"/>
    </source>
</evidence>
<name>A0ABX5PX96_9FLAO</name>
<dbReference type="InterPro" id="IPR003838">
    <property type="entry name" value="ABC3_permease_C"/>
</dbReference>
<sequence length="813" mass="91079">MEVYPEVAQSESVTNIKFILMIKNYFKIAFRNLWRHKGYSAINIGGLAVGMTAGFLLLLYIGYEMSYESFHSNKDQLYRVVTDIKTPSDDYKTPVVDWNILSEITTEFPEIQNSTRLFDTAFDVQINGTNFNEDRVLGVDDTFFEIFDYKLLQGNPAEVLKTPFSLVLSETTAKKYFGDENALGKTLKIMDDSRVATITGIMEDNPSNTQIKSDLLISISTYTEVLDPTLNQSWADFSNRGFVLINENTDIEALETKIEAYNQRAHGDAMKETELELIYFLEPIEDIYLYSERGSTPQIGNVTIFLIVALFILLIASINFINLTTARSVERAKEVGIRKVIGAQKGQLSIQFLSESVLICLFAFFLAVLFTWVALPYFNELAGKEIAASIWENPLYPLGLFGIAILIALFAGSYPALVLSSFKPIQVLKGKFSSTSRGALLRKGLVISQFTISVVMIVSTIIVYNQINFMRNQDLGFNMDQVMIVETDGSAQQKRMIDELEKIPSIISISTAATVPGGGGDNSQALSKIVNQQGNEQTLTIERYRIDDEYIDQFGLKLLAGRNFSRELATDSLNSMIINEKALRLLGYSDPQEVIGKGFDQWGRQGQVIGVVKDFHMTTLKEEIAPLSMVYNNTGNSLINVKISGVNVQQTVAQIEKSFHKSFPNKSFYYEFVNDLFHEQYQAEELFGKLFLGFALLAIFISCLGLFGLASYSTLQRRREIGIRKVLGASSLGIVNLLSKDFLKLVLISVLIATPIAWFVMDQWLQDFAYRMNLSWWIFALAGALAIGIALFTVSFQAIKAAIANPVNSIKTE</sequence>
<evidence type="ECO:0000259" key="7">
    <source>
        <dbReference type="Pfam" id="PF02687"/>
    </source>
</evidence>
<evidence type="ECO:0000256" key="2">
    <source>
        <dbReference type="ARBA" id="ARBA00022475"/>
    </source>
</evidence>
<organism evidence="9 10">
    <name type="scientific">Nonlabens dokdonensis</name>
    <dbReference type="NCBI Taxonomy" id="328515"/>
    <lineage>
        <taxon>Bacteria</taxon>
        <taxon>Pseudomonadati</taxon>
        <taxon>Bacteroidota</taxon>
        <taxon>Flavobacteriia</taxon>
        <taxon>Flavobacteriales</taxon>
        <taxon>Flavobacteriaceae</taxon>
        <taxon>Nonlabens</taxon>
    </lineage>
</organism>
<proteinExistence type="predicted"/>
<dbReference type="EMBL" id="QKZR01000003">
    <property type="protein sequence ID" value="PZX39804.1"/>
    <property type="molecule type" value="Genomic_DNA"/>
</dbReference>
<keyword evidence="4 6" id="KW-1133">Transmembrane helix</keyword>
<dbReference type="Pfam" id="PF02687">
    <property type="entry name" value="FtsX"/>
    <property type="match status" value="2"/>
</dbReference>
<feature type="domain" description="ABC3 transporter permease C-terminal" evidence="7">
    <location>
        <begin position="694"/>
        <end position="806"/>
    </location>
</feature>
<comment type="subcellular location">
    <subcellularLocation>
        <location evidence="1">Cell membrane</location>
        <topology evidence="1">Multi-pass membrane protein</topology>
    </subcellularLocation>
</comment>
<feature type="transmembrane region" description="Helical" evidence="6">
    <location>
        <begin position="302"/>
        <end position="323"/>
    </location>
</feature>
<feature type="transmembrane region" description="Helical" evidence="6">
    <location>
        <begin position="41"/>
        <end position="63"/>
    </location>
</feature>
<evidence type="ECO:0000256" key="6">
    <source>
        <dbReference type="SAM" id="Phobius"/>
    </source>
</evidence>
<evidence type="ECO:0000256" key="5">
    <source>
        <dbReference type="ARBA" id="ARBA00023136"/>
    </source>
</evidence>
<comment type="caution">
    <text evidence="9">The sequence shown here is derived from an EMBL/GenBank/DDBJ whole genome shotgun (WGS) entry which is preliminary data.</text>
</comment>
<evidence type="ECO:0000259" key="8">
    <source>
        <dbReference type="Pfam" id="PF12704"/>
    </source>
</evidence>
<evidence type="ECO:0000256" key="4">
    <source>
        <dbReference type="ARBA" id="ARBA00022989"/>
    </source>
</evidence>
<feature type="domain" description="MacB-like periplasmic core" evidence="8">
    <location>
        <begin position="40"/>
        <end position="260"/>
    </location>
</feature>
<dbReference type="InterPro" id="IPR025857">
    <property type="entry name" value="MacB_PCD"/>
</dbReference>
<keyword evidence="5 6" id="KW-0472">Membrane</keyword>
<evidence type="ECO:0000313" key="10">
    <source>
        <dbReference type="Proteomes" id="UP000248584"/>
    </source>
</evidence>
<dbReference type="Pfam" id="PF12704">
    <property type="entry name" value="MacB_PCD"/>
    <property type="match status" value="1"/>
</dbReference>
<dbReference type="Proteomes" id="UP000248584">
    <property type="component" value="Unassembled WGS sequence"/>
</dbReference>
<feature type="transmembrane region" description="Helical" evidence="6">
    <location>
        <begin position="742"/>
        <end position="761"/>
    </location>
</feature>
<protein>
    <submittedName>
        <fullName evidence="9">ABC transport system permease protein</fullName>
    </submittedName>
</protein>
<dbReference type="InterPro" id="IPR050250">
    <property type="entry name" value="Macrolide_Exporter_MacB"/>
</dbReference>
<reference evidence="9 10" key="1">
    <citation type="submission" date="2018-06" db="EMBL/GenBank/DDBJ databases">
        <title>Genomic Encyclopedia of Archaeal and Bacterial Type Strains, Phase II (KMG-II): from individual species to whole genera.</title>
        <authorList>
            <person name="Goeker M."/>
        </authorList>
    </citation>
    <scope>NUCLEOTIDE SEQUENCE [LARGE SCALE GENOMIC DNA]</scope>
    <source>
        <strain evidence="9 10">DSM 17205</strain>
    </source>
</reference>
<feature type="transmembrane region" description="Helical" evidence="6">
    <location>
        <begin position="776"/>
        <end position="796"/>
    </location>
</feature>